<dbReference type="SUPFAM" id="SSF52540">
    <property type="entry name" value="P-loop containing nucleoside triphosphate hydrolases"/>
    <property type="match status" value="2"/>
</dbReference>
<dbReference type="InterPro" id="IPR003593">
    <property type="entry name" value="AAA+_ATPase"/>
</dbReference>
<sequence>MAFLEVEHLKYRYPHTKKLALDDISFTAEKGEFIGIIGENGAGKSTLSQAFCGLVPQFYKGAYGGKVTVDGIAAATTPTAELCKKVGLIFQNPFNQLSGAKDTVWDEVAFGLENFGVPAEQIHERLDKVLHQLDIWQFREKNPFDLSGGQMQRVAIASVLAMEPEILLLDEPTSQLDPQGSEEVFHTVELLAQTGITIFMIEQKMEKLASYCDKILLLHEGKQIAFDTPEKIFSRPDLAELGICPPYVTRYCVEQHIFRPDGTYPVVVEDVKEALKRDKERKVTLPQLADTVLAEAPENRFDVRNLKFSYTEDHPIFENFQLSLDQRPTAIIGQNGAGKTTLVRLLKGLLKPSAGTILYQGEDISRRTVASLAGQVGYVFQNPDDQIFKYKVIDEVMFGPLNIGMPKEKAMEKAMEALALTELTPYAGENPYDLELSQRKLVAIASVLAMDTDVIILDEPTIAQDYSGKEIIRNIIASLSEQGKLVLAILHDMDFVAQCFSRVVVLAHGQLLADGTPSEVFVQEDVLKKAALDMPHPLQLRKALEQIQ</sequence>
<dbReference type="GO" id="GO:0005524">
    <property type="term" value="F:ATP binding"/>
    <property type="evidence" value="ECO:0007669"/>
    <property type="project" value="UniProtKB-KW"/>
</dbReference>
<evidence type="ECO:0000256" key="1">
    <source>
        <dbReference type="ARBA" id="ARBA00004202"/>
    </source>
</evidence>
<keyword evidence="8" id="KW-0472">Membrane</keyword>
<organism evidence="10 11">
    <name type="scientific">Oliverpabstia intestinalis</name>
    <dbReference type="NCBI Taxonomy" id="2606633"/>
    <lineage>
        <taxon>Bacteria</taxon>
        <taxon>Bacillati</taxon>
        <taxon>Bacillota</taxon>
        <taxon>Clostridia</taxon>
        <taxon>Lachnospirales</taxon>
        <taxon>Lachnospiraceae</taxon>
        <taxon>Oliverpabstia</taxon>
    </lineage>
</organism>
<dbReference type="FunFam" id="3.40.50.300:FF:000224">
    <property type="entry name" value="Energy-coupling factor transporter ATP-binding protein EcfA"/>
    <property type="match status" value="2"/>
</dbReference>
<evidence type="ECO:0000313" key="10">
    <source>
        <dbReference type="EMBL" id="MST65433.1"/>
    </source>
</evidence>
<dbReference type="Pfam" id="PF00005">
    <property type="entry name" value="ABC_tran"/>
    <property type="match status" value="2"/>
</dbReference>
<evidence type="ECO:0000256" key="7">
    <source>
        <dbReference type="ARBA" id="ARBA00022967"/>
    </source>
</evidence>
<gene>
    <name evidence="10" type="ORF">FYJ57_01480</name>
</gene>
<evidence type="ECO:0000256" key="4">
    <source>
        <dbReference type="ARBA" id="ARBA00022475"/>
    </source>
</evidence>
<accession>A0A7X2P0U7</accession>
<evidence type="ECO:0000256" key="5">
    <source>
        <dbReference type="ARBA" id="ARBA00022741"/>
    </source>
</evidence>
<evidence type="ECO:0000256" key="2">
    <source>
        <dbReference type="ARBA" id="ARBA00005417"/>
    </source>
</evidence>
<dbReference type="GO" id="GO:0042626">
    <property type="term" value="F:ATPase-coupled transmembrane transporter activity"/>
    <property type="evidence" value="ECO:0007669"/>
    <property type="project" value="TreeGrafter"/>
</dbReference>
<keyword evidence="3" id="KW-0813">Transport</keyword>
<keyword evidence="5" id="KW-0547">Nucleotide-binding</keyword>
<feature type="domain" description="ABC transporter" evidence="9">
    <location>
        <begin position="301"/>
        <end position="533"/>
    </location>
</feature>
<keyword evidence="4" id="KW-1003">Cell membrane</keyword>
<proteinExistence type="inferred from homology"/>
<dbReference type="RefSeq" id="WP_154431256.1">
    <property type="nucleotide sequence ID" value="NZ_JBQHRC010000008.1"/>
</dbReference>
<dbReference type="AlphaFoldDB" id="A0A7X2P0U7"/>
<comment type="subcellular location">
    <subcellularLocation>
        <location evidence="1">Cell membrane</location>
        <topology evidence="1">Peripheral membrane protein</topology>
    </subcellularLocation>
</comment>
<comment type="caution">
    <text evidence="10">The sequence shown here is derived from an EMBL/GenBank/DDBJ whole genome shotgun (WGS) entry which is preliminary data.</text>
</comment>
<dbReference type="EMBL" id="VUMS01000002">
    <property type="protein sequence ID" value="MST65433.1"/>
    <property type="molecule type" value="Genomic_DNA"/>
</dbReference>
<dbReference type="PROSITE" id="PS50893">
    <property type="entry name" value="ABC_TRANSPORTER_2"/>
    <property type="match status" value="2"/>
</dbReference>
<dbReference type="CDD" id="cd03225">
    <property type="entry name" value="ABC_cobalt_CbiO_domain1"/>
    <property type="match status" value="2"/>
</dbReference>
<dbReference type="InterPro" id="IPR015856">
    <property type="entry name" value="ABC_transpr_CbiO/EcfA_su"/>
</dbReference>
<feature type="domain" description="ABC transporter" evidence="9">
    <location>
        <begin position="4"/>
        <end position="245"/>
    </location>
</feature>
<dbReference type="Proteomes" id="UP000440513">
    <property type="component" value="Unassembled WGS sequence"/>
</dbReference>
<evidence type="ECO:0000256" key="8">
    <source>
        <dbReference type="ARBA" id="ARBA00023136"/>
    </source>
</evidence>
<dbReference type="GO" id="GO:0016887">
    <property type="term" value="F:ATP hydrolysis activity"/>
    <property type="evidence" value="ECO:0007669"/>
    <property type="project" value="InterPro"/>
</dbReference>
<comment type="similarity">
    <text evidence="2">Belongs to the ABC transporter superfamily.</text>
</comment>
<keyword evidence="6 10" id="KW-0067">ATP-binding</keyword>
<dbReference type="InterPro" id="IPR017871">
    <property type="entry name" value="ABC_transporter-like_CS"/>
</dbReference>
<dbReference type="NCBIfam" id="NF010167">
    <property type="entry name" value="PRK13648.1"/>
    <property type="match status" value="2"/>
</dbReference>
<evidence type="ECO:0000313" key="11">
    <source>
        <dbReference type="Proteomes" id="UP000440513"/>
    </source>
</evidence>
<dbReference type="InterPro" id="IPR003439">
    <property type="entry name" value="ABC_transporter-like_ATP-bd"/>
</dbReference>
<dbReference type="PROSITE" id="PS00211">
    <property type="entry name" value="ABC_TRANSPORTER_1"/>
    <property type="match status" value="1"/>
</dbReference>
<dbReference type="InterPro" id="IPR027417">
    <property type="entry name" value="P-loop_NTPase"/>
</dbReference>
<reference evidence="10 11" key="1">
    <citation type="submission" date="2019-08" db="EMBL/GenBank/DDBJ databases">
        <title>In-depth cultivation of the pig gut microbiome towards novel bacterial diversity and tailored functional studies.</title>
        <authorList>
            <person name="Wylensek D."/>
            <person name="Hitch T.C.A."/>
            <person name="Clavel T."/>
        </authorList>
    </citation>
    <scope>NUCLEOTIDE SEQUENCE [LARGE SCALE GENOMIC DNA]</scope>
    <source>
        <strain evidence="10 11">BSM-380-WT-5A</strain>
    </source>
</reference>
<name>A0A7X2P0U7_9FIRM</name>
<dbReference type="GO" id="GO:0043190">
    <property type="term" value="C:ATP-binding cassette (ABC) transporter complex"/>
    <property type="evidence" value="ECO:0007669"/>
    <property type="project" value="TreeGrafter"/>
</dbReference>
<dbReference type="SMART" id="SM00382">
    <property type="entry name" value="AAA"/>
    <property type="match status" value="2"/>
</dbReference>
<dbReference type="InterPro" id="IPR050095">
    <property type="entry name" value="ECF_ABC_transporter_ATP-bd"/>
</dbReference>
<dbReference type="Gene3D" id="3.40.50.300">
    <property type="entry name" value="P-loop containing nucleotide triphosphate hydrolases"/>
    <property type="match status" value="2"/>
</dbReference>
<keyword evidence="7" id="KW-1278">Translocase</keyword>
<dbReference type="PANTHER" id="PTHR43553:SF27">
    <property type="entry name" value="ENERGY-COUPLING FACTOR TRANSPORTER ATP-BINDING PROTEIN ECFA2"/>
    <property type="match status" value="1"/>
</dbReference>
<evidence type="ECO:0000256" key="3">
    <source>
        <dbReference type="ARBA" id="ARBA00022448"/>
    </source>
</evidence>
<keyword evidence="11" id="KW-1185">Reference proteome</keyword>
<evidence type="ECO:0000259" key="9">
    <source>
        <dbReference type="PROSITE" id="PS50893"/>
    </source>
</evidence>
<dbReference type="PANTHER" id="PTHR43553">
    <property type="entry name" value="HEAVY METAL TRANSPORTER"/>
    <property type="match status" value="1"/>
</dbReference>
<evidence type="ECO:0000256" key="6">
    <source>
        <dbReference type="ARBA" id="ARBA00022840"/>
    </source>
</evidence>
<protein>
    <submittedName>
        <fullName evidence="10">Energy-coupling factor ABC transporter ATP-binding protein</fullName>
    </submittedName>
</protein>